<protein>
    <submittedName>
        <fullName evidence="2">Uncharacterized protein</fullName>
    </submittedName>
</protein>
<accession>A0ABP7FCW7</accession>
<sequence>MRIHLLLFFILFSFTCQSQTIQTVDSLNNEICKSLIQNRILNDEIRLNSINKSHVMPFLAKFKDTIAQREAFEKMIYRLQKNCNEFNAIFPKDSTQNGWGMQNEKPLDHISKEQCNSFDECKKFYYWEEREKKVEVTINGNFWIEKFSDNTFSKLFYKKRGNCEFELEFIESNNLSRKNLSVKGDKYRYKIYDEAKNVYSVYSKNKETYYTFKLIKE</sequence>
<evidence type="ECO:0000313" key="3">
    <source>
        <dbReference type="Proteomes" id="UP001501367"/>
    </source>
</evidence>
<dbReference type="EMBL" id="BAABDT010000002">
    <property type="protein sequence ID" value="GAA3734370.1"/>
    <property type="molecule type" value="Genomic_DNA"/>
</dbReference>
<keyword evidence="1" id="KW-0732">Signal</keyword>
<dbReference type="Proteomes" id="UP001501367">
    <property type="component" value="Unassembled WGS sequence"/>
</dbReference>
<reference evidence="3" key="1">
    <citation type="journal article" date="2019" name="Int. J. Syst. Evol. Microbiol.">
        <title>The Global Catalogue of Microorganisms (GCM) 10K type strain sequencing project: providing services to taxonomists for standard genome sequencing and annotation.</title>
        <authorList>
            <consortium name="The Broad Institute Genomics Platform"/>
            <consortium name="The Broad Institute Genome Sequencing Center for Infectious Disease"/>
            <person name="Wu L."/>
            <person name="Ma J."/>
        </authorList>
    </citation>
    <scope>NUCLEOTIDE SEQUENCE [LARGE SCALE GENOMIC DNA]</scope>
    <source>
        <strain evidence="3">JCM 17336</strain>
    </source>
</reference>
<gene>
    <name evidence="2" type="ORF">GCM10022422_16590</name>
</gene>
<comment type="caution">
    <text evidence="2">The sequence shown here is derived from an EMBL/GenBank/DDBJ whole genome shotgun (WGS) entry which is preliminary data.</text>
</comment>
<feature type="chain" id="PRO_5046694638" evidence="1">
    <location>
        <begin position="19"/>
        <end position="217"/>
    </location>
</feature>
<proteinExistence type="predicted"/>
<dbReference type="RefSeq" id="WP_345158023.1">
    <property type="nucleotide sequence ID" value="NZ_BAABDT010000002.1"/>
</dbReference>
<evidence type="ECO:0000256" key="1">
    <source>
        <dbReference type="SAM" id="SignalP"/>
    </source>
</evidence>
<feature type="signal peptide" evidence="1">
    <location>
        <begin position="1"/>
        <end position="18"/>
    </location>
</feature>
<evidence type="ECO:0000313" key="2">
    <source>
        <dbReference type="EMBL" id="GAA3734370.1"/>
    </source>
</evidence>
<organism evidence="2 3">
    <name type="scientific">Flavobacterium ginsengisoli</name>
    <dbReference type="NCBI Taxonomy" id="871694"/>
    <lineage>
        <taxon>Bacteria</taxon>
        <taxon>Pseudomonadati</taxon>
        <taxon>Bacteroidota</taxon>
        <taxon>Flavobacteriia</taxon>
        <taxon>Flavobacteriales</taxon>
        <taxon>Flavobacteriaceae</taxon>
        <taxon>Flavobacterium</taxon>
    </lineage>
</organism>
<keyword evidence="3" id="KW-1185">Reference proteome</keyword>
<name>A0ABP7FCW7_9FLAO</name>